<keyword evidence="1" id="KW-0343">GTPase activation</keyword>
<feature type="region of interest" description="Disordered" evidence="3">
    <location>
        <begin position="1112"/>
        <end position="1139"/>
    </location>
</feature>
<protein>
    <submittedName>
        <fullName evidence="6">Ras gtpase-activating protein</fullName>
    </submittedName>
</protein>
<organism evidence="6 7">
    <name type="scientific">Anaeramoeba flamelloides</name>
    <dbReference type="NCBI Taxonomy" id="1746091"/>
    <lineage>
        <taxon>Eukaryota</taxon>
        <taxon>Metamonada</taxon>
        <taxon>Anaeramoebidae</taxon>
        <taxon>Anaeramoeba</taxon>
    </lineage>
</organism>
<comment type="caution">
    <text evidence="6">The sequence shown here is derived from an EMBL/GenBank/DDBJ whole genome shotgun (WGS) entry which is preliminary data.</text>
</comment>
<evidence type="ECO:0000313" key="7">
    <source>
        <dbReference type="Proteomes" id="UP001150062"/>
    </source>
</evidence>
<feature type="domain" description="Ras-GAP" evidence="4">
    <location>
        <begin position="710"/>
        <end position="926"/>
    </location>
</feature>
<dbReference type="PANTHER" id="PTHR10194">
    <property type="entry name" value="RAS GTPASE-ACTIVATING PROTEINS"/>
    <property type="match status" value="1"/>
</dbReference>
<dbReference type="InterPro" id="IPR008936">
    <property type="entry name" value="Rho_GTPase_activation_prot"/>
</dbReference>
<dbReference type="SMART" id="SM00033">
    <property type="entry name" value="CH"/>
    <property type="match status" value="1"/>
</dbReference>
<dbReference type="Pfam" id="PF00616">
    <property type="entry name" value="RasGAP"/>
    <property type="match status" value="1"/>
</dbReference>
<evidence type="ECO:0000313" key="6">
    <source>
        <dbReference type="EMBL" id="KAJ6238783.1"/>
    </source>
</evidence>
<feature type="coiled-coil region" evidence="2">
    <location>
        <begin position="281"/>
        <end position="346"/>
    </location>
</feature>
<dbReference type="InterPro" id="IPR036872">
    <property type="entry name" value="CH_dom_sf"/>
</dbReference>
<feature type="compositionally biased region" description="Basic residues" evidence="3">
    <location>
        <begin position="1115"/>
        <end position="1124"/>
    </location>
</feature>
<evidence type="ECO:0000256" key="3">
    <source>
        <dbReference type="SAM" id="MobiDB-lite"/>
    </source>
</evidence>
<dbReference type="Proteomes" id="UP001150062">
    <property type="component" value="Unassembled WGS sequence"/>
</dbReference>
<feature type="domain" description="Calponin-homology (CH)" evidence="5">
    <location>
        <begin position="39"/>
        <end position="143"/>
    </location>
</feature>
<evidence type="ECO:0000256" key="2">
    <source>
        <dbReference type="SAM" id="Coils"/>
    </source>
</evidence>
<dbReference type="EMBL" id="JAOAOG010000232">
    <property type="protein sequence ID" value="KAJ6238783.1"/>
    <property type="molecule type" value="Genomic_DNA"/>
</dbReference>
<dbReference type="Pfam" id="PF00307">
    <property type="entry name" value="CH"/>
    <property type="match status" value="1"/>
</dbReference>
<dbReference type="SUPFAM" id="SSF47576">
    <property type="entry name" value="Calponin-homology domain, CH-domain"/>
    <property type="match status" value="1"/>
</dbReference>
<accession>A0ABQ8Y1U0</accession>
<dbReference type="InterPro" id="IPR001936">
    <property type="entry name" value="RasGAP_dom"/>
</dbReference>
<name>A0ABQ8Y1U0_9EUKA</name>
<dbReference type="SUPFAM" id="SSF48350">
    <property type="entry name" value="GTPase activation domain, GAP"/>
    <property type="match status" value="1"/>
</dbReference>
<feature type="region of interest" description="Disordered" evidence="3">
    <location>
        <begin position="494"/>
        <end position="528"/>
    </location>
</feature>
<dbReference type="PANTHER" id="PTHR10194:SF60">
    <property type="entry name" value="RAS GTPASE-ACTIVATING PROTEIN RASKOL"/>
    <property type="match status" value="1"/>
</dbReference>
<dbReference type="Gene3D" id="1.10.418.10">
    <property type="entry name" value="Calponin-like domain"/>
    <property type="match status" value="1"/>
</dbReference>
<evidence type="ECO:0000256" key="1">
    <source>
        <dbReference type="ARBA" id="ARBA00022468"/>
    </source>
</evidence>
<proteinExistence type="predicted"/>
<dbReference type="InterPro" id="IPR001715">
    <property type="entry name" value="CH_dom"/>
</dbReference>
<evidence type="ECO:0000259" key="4">
    <source>
        <dbReference type="PROSITE" id="PS50018"/>
    </source>
</evidence>
<keyword evidence="7" id="KW-1185">Reference proteome</keyword>
<dbReference type="PROSITE" id="PS50018">
    <property type="entry name" value="RAS_GTPASE_ACTIV_2"/>
    <property type="match status" value="1"/>
</dbReference>
<keyword evidence="2" id="KW-0175">Coiled coil</keyword>
<dbReference type="PROSITE" id="PS50021">
    <property type="entry name" value="CH"/>
    <property type="match status" value="1"/>
</dbReference>
<dbReference type="Gene3D" id="1.10.506.10">
    <property type="entry name" value="GTPase Activation - p120gap, domain 1"/>
    <property type="match status" value="1"/>
</dbReference>
<gene>
    <name evidence="6" type="ORF">M0813_26010</name>
</gene>
<dbReference type="InterPro" id="IPR039360">
    <property type="entry name" value="Ras_GTPase"/>
</dbReference>
<sequence>MSNLKNNLPFDVEKFWYIHKNNSQLSVLAKSPNEKIHLCNPIDILLRWCNFQSQKAGHTLQITNFSGDFCDSLTLVSILSELEPKVDFESVFEEFNYLDRAKQFVKLVNQTSFKEKTIHPSQIAQGDQIEIVSFVSRLFLWKPNLEKKPNKSNQKHQNYQNKTLGYFDETEDVDELISRIRNTSTNKVKENRKSIRKSMYNKTVQYSKSSSDVFSTTQLYEEGKYLKSNSSFEDQKYLNPNLNRQTQTQKQKEFEKDQINNERMRREYYLKNSKIKKLKTVNKTQTLLEQLDEEINHQKKKNQNLRKDLTERVDLLKQMQLNLQQLNEKENQLSSQIKYREELKKKKPLGQYTIEMEKQPDPKNTSIISSYFNKEFEITDNFLEFDSRIDFLLNKFSIYLPNDSNTEAIIEEFKNHKNKNYYHQQSEFILLKALFDLFQSWSKFNETATLDIIKKIKKKIFSINPKSLKEIFFIKNAIIEILINENIINLDTGNENQGSNNQGSNNQGNNSQGNNSQGNNSQGNNNSGDEIEFKKSIEGLLNIYFFSKFVKFELSRYIYEEIVINAKILNSDQQKLGSNKESDPEAIEKIFEVCDEFICGIPEPEFLFKAIAQYCNRIGVKNPGDKSKMIINKLMNNIFGKVIRFLCKNILNNEEKKQIEKNLGLVRQNELPLLNLCIQKSKLIMKNILKEDEIIYLTAVLTNDDGQYQKILNISEYLLLYFQIFGHSLQFVLMCLSLEVIKTMSGLSLLKQEDTIGQQILTEYTKIHGKAYLQKVLKNIIIEICQNNGNAIGRSHKHKSDHVNLKNQNEKLDNFEIDQKKILDSDQLKLNQKNVLYYFEKILKSIFNSIQMIPKSFFILGSHIKKEVLARFPDTIISVIGSFIFINFFCKAISNPNLYGIIDFKLTNQMKNRLNILSSAISSFSNGELYTKKKFSMMFLNNIITSKFKERSKFIKSISNDFNGIIYNNNNNNDDDDDDNDGRYDDIFLDININKGNENNTNTSSLGICVNNDLQLDSTLNITQYYTYLLLSFDKNDIPKESYFVKKLILKTFKSNPTKKIDFNSKIGKERIISQYENLLKIKKKMKVLLNRIGRIEKLCLITKEQNCMNNENKKRNKKKQLNRKKTENEHENEDENDDDLLKKNNQIIKNLQINNLKNWKKFLNFPILDQNWIYYGSSKSNKTIMVKKFFIIKNDLVAIFSYKPESLKEKPEELIKISQNLSVYIDNSLKKKNVAILENRITNIRHMFAFEKEKIKNWLKLITKIKLKIKN</sequence>
<reference evidence="6" key="1">
    <citation type="submission" date="2022-08" db="EMBL/GenBank/DDBJ databases">
        <title>Novel sulfate-reducing endosymbionts in the free-living metamonad Anaeramoeba.</title>
        <authorList>
            <person name="Jerlstrom-Hultqvist J."/>
            <person name="Cepicka I."/>
            <person name="Gallot-Lavallee L."/>
            <person name="Salas-Leiva D."/>
            <person name="Curtis B.A."/>
            <person name="Zahonova K."/>
            <person name="Pipaliya S."/>
            <person name="Dacks J."/>
            <person name="Roger A.J."/>
        </authorList>
    </citation>
    <scope>NUCLEOTIDE SEQUENCE</scope>
    <source>
        <strain evidence="6">Schooner1</strain>
    </source>
</reference>
<dbReference type="SMART" id="SM00323">
    <property type="entry name" value="RasGAP"/>
    <property type="match status" value="1"/>
</dbReference>
<evidence type="ECO:0000259" key="5">
    <source>
        <dbReference type="PROSITE" id="PS50021"/>
    </source>
</evidence>